<evidence type="ECO:0000313" key="2">
    <source>
        <dbReference type="EMBL" id="KRY20184.1"/>
    </source>
</evidence>
<sequence length="91" mass="10549">MSNFKFAVFVFIILVQISLKVTHLKNFTSIGNCSMCCFEDTIGTFMRQSAEHCFYMLKKLSYNCKTSLCCSYSSFKAITNHIWSMHQCFIV</sequence>
<dbReference type="EMBL" id="JYDQ01000027">
    <property type="protein sequence ID" value="KRY20184.1"/>
    <property type="molecule type" value="Genomic_DNA"/>
</dbReference>
<evidence type="ECO:0000313" key="3">
    <source>
        <dbReference type="Proteomes" id="UP000054783"/>
    </source>
</evidence>
<feature type="chain" id="PRO_5006874394" evidence="1">
    <location>
        <begin position="24"/>
        <end position="91"/>
    </location>
</feature>
<organism evidence="2 3">
    <name type="scientific">Trichinella patagoniensis</name>
    <dbReference type="NCBI Taxonomy" id="990121"/>
    <lineage>
        <taxon>Eukaryota</taxon>
        <taxon>Metazoa</taxon>
        <taxon>Ecdysozoa</taxon>
        <taxon>Nematoda</taxon>
        <taxon>Enoplea</taxon>
        <taxon>Dorylaimia</taxon>
        <taxon>Trichinellida</taxon>
        <taxon>Trichinellidae</taxon>
        <taxon>Trichinella</taxon>
    </lineage>
</organism>
<name>A0A0V1A5T8_9BILA</name>
<dbReference type="Proteomes" id="UP000054783">
    <property type="component" value="Unassembled WGS sequence"/>
</dbReference>
<reference evidence="2 3" key="1">
    <citation type="submission" date="2015-01" db="EMBL/GenBank/DDBJ databases">
        <title>Evolution of Trichinella species and genotypes.</title>
        <authorList>
            <person name="Korhonen P.K."/>
            <person name="Edoardo P."/>
            <person name="Giuseppe L.R."/>
            <person name="Gasser R.B."/>
        </authorList>
    </citation>
    <scope>NUCLEOTIDE SEQUENCE [LARGE SCALE GENOMIC DNA]</scope>
    <source>
        <strain evidence="2">ISS2496</strain>
    </source>
</reference>
<keyword evidence="3" id="KW-1185">Reference proteome</keyword>
<accession>A0A0V1A5T8</accession>
<keyword evidence="1" id="KW-0732">Signal</keyword>
<feature type="signal peptide" evidence="1">
    <location>
        <begin position="1"/>
        <end position="23"/>
    </location>
</feature>
<evidence type="ECO:0000256" key="1">
    <source>
        <dbReference type="SAM" id="SignalP"/>
    </source>
</evidence>
<proteinExistence type="predicted"/>
<dbReference type="AlphaFoldDB" id="A0A0V1A5T8"/>
<gene>
    <name evidence="2" type="ORF">T12_12019</name>
</gene>
<comment type="caution">
    <text evidence="2">The sequence shown here is derived from an EMBL/GenBank/DDBJ whole genome shotgun (WGS) entry which is preliminary data.</text>
</comment>
<protein>
    <submittedName>
        <fullName evidence="2">Uncharacterized protein</fullName>
    </submittedName>
</protein>